<dbReference type="GO" id="GO:0046872">
    <property type="term" value="F:metal ion binding"/>
    <property type="evidence" value="ECO:0007669"/>
    <property type="project" value="UniProtKB-KW"/>
</dbReference>
<evidence type="ECO:0000256" key="3">
    <source>
        <dbReference type="ARBA" id="ARBA00023004"/>
    </source>
</evidence>
<keyword evidence="5" id="KW-0732">Signal</keyword>
<evidence type="ECO:0000256" key="5">
    <source>
        <dbReference type="SAM" id="SignalP"/>
    </source>
</evidence>
<dbReference type="InterPro" id="IPR036909">
    <property type="entry name" value="Cyt_c-like_dom_sf"/>
</dbReference>
<evidence type="ECO:0000256" key="2">
    <source>
        <dbReference type="ARBA" id="ARBA00022723"/>
    </source>
</evidence>
<dbReference type="SUPFAM" id="SSF46626">
    <property type="entry name" value="Cytochrome c"/>
    <property type="match status" value="2"/>
</dbReference>
<dbReference type="Pfam" id="PF13442">
    <property type="entry name" value="Cytochrome_CBB3"/>
    <property type="match status" value="1"/>
</dbReference>
<feature type="domain" description="Cytochrome c" evidence="6">
    <location>
        <begin position="32"/>
        <end position="145"/>
    </location>
</feature>
<dbReference type="AlphaFoldDB" id="A4U103"/>
<feature type="chain" id="PRO_5002674509" evidence="5">
    <location>
        <begin position="28"/>
        <end position="237"/>
    </location>
</feature>
<keyword evidence="1 4" id="KW-0349">Heme</keyword>
<accession>A4U103</accession>
<dbReference type="Gene3D" id="1.10.760.10">
    <property type="entry name" value="Cytochrome c-like domain"/>
    <property type="match status" value="1"/>
</dbReference>
<dbReference type="GO" id="GO:0020037">
    <property type="term" value="F:heme binding"/>
    <property type="evidence" value="ECO:0007669"/>
    <property type="project" value="InterPro"/>
</dbReference>
<dbReference type="RefSeq" id="WP_158699556.1">
    <property type="nucleotide sequence ID" value="NZ_CP027527.1"/>
</dbReference>
<evidence type="ECO:0000256" key="1">
    <source>
        <dbReference type="ARBA" id="ARBA00022617"/>
    </source>
</evidence>
<keyword evidence="2 4" id="KW-0479">Metal-binding</keyword>
<protein>
    <submittedName>
        <fullName evidence="7">Cytochrome c, class I</fullName>
    </submittedName>
</protein>
<name>A4U103_9PROT</name>
<dbReference type="GO" id="GO:0009055">
    <property type="term" value="F:electron transfer activity"/>
    <property type="evidence" value="ECO:0007669"/>
    <property type="project" value="InterPro"/>
</dbReference>
<evidence type="ECO:0000256" key="4">
    <source>
        <dbReference type="PROSITE-ProRule" id="PRU00433"/>
    </source>
</evidence>
<feature type="signal peptide" evidence="5">
    <location>
        <begin position="1"/>
        <end position="27"/>
    </location>
</feature>
<evidence type="ECO:0000313" key="7">
    <source>
        <dbReference type="EMBL" id="CAM76560.1"/>
    </source>
</evidence>
<organism evidence="7">
    <name type="scientific">Magnetospirillum gryphiswaldense</name>
    <dbReference type="NCBI Taxonomy" id="55518"/>
    <lineage>
        <taxon>Bacteria</taxon>
        <taxon>Pseudomonadati</taxon>
        <taxon>Pseudomonadota</taxon>
        <taxon>Alphaproteobacteria</taxon>
        <taxon>Rhodospirillales</taxon>
        <taxon>Rhodospirillaceae</taxon>
        <taxon>Magnetospirillum</taxon>
    </lineage>
</organism>
<proteinExistence type="predicted"/>
<dbReference type="InterPro" id="IPR009056">
    <property type="entry name" value="Cyt_c-like_dom"/>
</dbReference>
<evidence type="ECO:0000259" key="6">
    <source>
        <dbReference type="PROSITE" id="PS51007"/>
    </source>
</evidence>
<feature type="domain" description="Cytochrome c" evidence="6">
    <location>
        <begin position="161"/>
        <end position="235"/>
    </location>
</feature>
<sequence length="237" mass="25349">MRILNLIRNATLALALTTAAVTTVAQAAEEASSISRGGRLYDKFWVETKADAPKTPHATYPDKAGKYAQDSSWRCKECHGWDYKGKDGAYAKGGHATGIIGITGAAGKDPAAIVAILRNPAHGYDEQKLSAKDAQDLALFVSKGQIDMSQYIDYAAKKAKGDAAKGEGYFNTLCAGCHGTDGKKITNAPPLGSLQNPQEMLHKVLNGQPNQPMPSLRLLDPQIAVDLVSHMMTLPQQ</sequence>
<keyword evidence="3 4" id="KW-0408">Iron</keyword>
<gene>
    <name evidence="7" type="ORF">MGR_1232</name>
</gene>
<dbReference type="PROSITE" id="PS51007">
    <property type="entry name" value="CYTC"/>
    <property type="match status" value="2"/>
</dbReference>
<dbReference type="EMBL" id="CU459003">
    <property type="protein sequence ID" value="CAM76560.1"/>
    <property type="molecule type" value="Genomic_DNA"/>
</dbReference>
<reference evidence="7" key="1">
    <citation type="journal article" date="2007" name="J. Bacteriol.">
        <title>Comparative genome analysis of four magnetotactic bacteria reveals a complex set of group-specific genes implicated in magnetosome biomineralization and function.</title>
        <authorList>
            <person name="Richter M."/>
            <person name="Kube M."/>
            <person name="Bazylinski D.A."/>
            <person name="Lombardot T."/>
            <person name="Gloeckner F.O."/>
            <person name="Reinhardt R."/>
            <person name="Schueler D."/>
        </authorList>
    </citation>
    <scope>NUCLEOTIDE SEQUENCE</scope>
    <source>
        <strain evidence="7">MSR-1</strain>
    </source>
</reference>